<evidence type="ECO:0000256" key="1">
    <source>
        <dbReference type="SAM" id="MobiDB-lite"/>
    </source>
</evidence>
<keyword evidence="2" id="KW-0732">Signal</keyword>
<dbReference type="KEGG" id="spap:H3Z74_08970"/>
<reference evidence="3 4" key="1">
    <citation type="submission" date="2020-09" db="EMBL/GenBank/DDBJ databases">
        <title>Sphingomonas sp., a new species isolated from pork steak.</title>
        <authorList>
            <person name="Heidler von Heilborn D."/>
        </authorList>
    </citation>
    <scope>NUCLEOTIDE SEQUENCE [LARGE SCALE GENOMIC DNA]</scope>
    <source>
        <strain evidence="4">S8-3T</strain>
    </source>
</reference>
<dbReference type="RefSeq" id="WP_187763541.1">
    <property type="nucleotide sequence ID" value="NZ_CP061038.1"/>
</dbReference>
<keyword evidence="4" id="KW-1185">Reference proteome</keyword>
<organism evidence="3 4">
    <name type="scientific">Sphingomonas alpina</name>
    <dbReference type="NCBI Taxonomy" id="653931"/>
    <lineage>
        <taxon>Bacteria</taxon>
        <taxon>Pseudomonadati</taxon>
        <taxon>Pseudomonadota</taxon>
        <taxon>Alphaproteobacteria</taxon>
        <taxon>Sphingomonadales</taxon>
        <taxon>Sphingomonadaceae</taxon>
        <taxon>Sphingomonas</taxon>
    </lineage>
</organism>
<evidence type="ECO:0000256" key="2">
    <source>
        <dbReference type="SAM" id="SignalP"/>
    </source>
</evidence>
<feature type="signal peptide" evidence="2">
    <location>
        <begin position="1"/>
        <end position="29"/>
    </location>
</feature>
<sequence>MFVRRFLRPSHLALTLALIATGGMVIAQADAPDQPMTAADGSGSFEVSGIQVDVTGKTADAARYAGWKVAQRKGWAMLSKRLGGGGGTLSDGTLDSMVSGIVIEDEQIGPNRYVARLGVLFSRARAGGLLGVGGQALRSPPMLVLPLQWSGGTGQVFERKTDWQEAWGRFRTGNSAVDYIRPAGTGPDAMLLNVGQVGRPGRGWWRTILDQYGASDILVPVVRLYRQWPGGPVVGVFEARHGPDNHLIAKFSLRVGSGDGLDALLDAGVKRIDEAYQSALQSGLLQTDSSLAYVPPPVAPTVIEDLPDDETTLPGATGPTPTGEARSIVSIQFDTPGAGAVSATEAAMRTIPGVRSALTSSLALGGVSVMRVGYDGDPAALHAALESRGWQVQGVGTTLRIRRGGQPSQGGTPAPTPAENATG</sequence>
<accession>A0A7H0LNK5</accession>
<feature type="region of interest" description="Disordered" evidence="1">
    <location>
        <begin position="401"/>
        <end position="423"/>
    </location>
</feature>
<protein>
    <submittedName>
        <fullName evidence="3">Heavy-metal-associated domain-containing protein</fullName>
    </submittedName>
</protein>
<dbReference type="EMBL" id="CP061038">
    <property type="protein sequence ID" value="QNQ11258.1"/>
    <property type="molecule type" value="Genomic_DNA"/>
</dbReference>
<evidence type="ECO:0000313" key="3">
    <source>
        <dbReference type="EMBL" id="QNQ11258.1"/>
    </source>
</evidence>
<dbReference type="AlphaFoldDB" id="A0A7H0LNK5"/>
<gene>
    <name evidence="3" type="ORF">H3Z74_08970</name>
</gene>
<dbReference type="Proteomes" id="UP000516148">
    <property type="component" value="Chromosome"/>
</dbReference>
<name>A0A7H0LNK5_9SPHN</name>
<proteinExistence type="predicted"/>
<evidence type="ECO:0000313" key="4">
    <source>
        <dbReference type="Proteomes" id="UP000516148"/>
    </source>
</evidence>
<feature type="chain" id="PRO_5028846057" evidence="2">
    <location>
        <begin position="30"/>
        <end position="423"/>
    </location>
</feature>